<feature type="repeat" description="ANK" evidence="11">
    <location>
        <begin position="302"/>
        <end position="334"/>
    </location>
</feature>
<evidence type="ECO:0000256" key="10">
    <source>
        <dbReference type="ARBA" id="ARBA00023136"/>
    </source>
</evidence>
<evidence type="ECO:0000256" key="8">
    <source>
        <dbReference type="ARBA" id="ARBA00022989"/>
    </source>
</evidence>
<evidence type="ECO:0000256" key="4">
    <source>
        <dbReference type="ARBA" id="ARBA00022692"/>
    </source>
</evidence>
<dbReference type="InterPro" id="IPR050083">
    <property type="entry name" value="HtpX_protease"/>
</dbReference>
<comment type="cofactor">
    <cofactor evidence="12">
        <name>Zn(2+)</name>
        <dbReference type="ChEBI" id="CHEBI:29105"/>
    </cofactor>
    <text evidence="12">Binds 1 zinc ion per subunit.</text>
</comment>
<dbReference type="EMBL" id="JBIACK010000015">
    <property type="protein sequence ID" value="MFE8703368.1"/>
    <property type="molecule type" value="Genomic_DNA"/>
</dbReference>
<evidence type="ECO:0000313" key="15">
    <source>
        <dbReference type="EMBL" id="MFE8703368.1"/>
    </source>
</evidence>
<dbReference type="InterPro" id="IPR002110">
    <property type="entry name" value="Ankyrin_rpt"/>
</dbReference>
<keyword evidence="6 12" id="KW-0378">Hydrolase</keyword>
<comment type="similarity">
    <text evidence="12">Belongs to the peptidase M48 family.</text>
</comment>
<keyword evidence="8 13" id="KW-1133">Transmembrane helix</keyword>
<dbReference type="PROSITE" id="PS50088">
    <property type="entry name" value="ANK_REPEAT"/>
    <property type="match status" value="3"/>
</dbReference>
<sequence length="427" mass="48458">MDPSIQSQLTHRKENIYFAFVLLFSILTYIFLAFSIIGIVIIAFMVLISVIFHGLMMGGIRRNGVKLSEEQFPDLYEKAVKVATDIGLKKIPDIYVVESAGILNAFATRFFGRNMVVLYSDIFELIEREGEKEVLFVLAHEFTHLKRKHVIVSLLLLPAMWVPFLGNAYMRACEYTCDRYAAYYVQSLDAAKNALTILAIGKELYSKVNQQAYMKQLETESGFFVWLNEKLSSHPHLPKRIYSLSILFASDTTEVLSEPKRKVWIGLIIAMFSTILVSTGLFAGYKTLEKVDMFSEIFAGLEGTTPLMDAASSNDVEELQVLLDEGHDIDEVDNDGSTALHWAVFYNSYEAAEFLLEQGANPNTQDSYDTTPLMSTVFMDDIEMAELLLQYHADLSYVDTDGLTAYDYAVQYESNNFIQLFDSYLQE</sequence>
<feature type="repeat" description="ANK" evidence="11">
    <location>
        <begin position="368"/>
        <end position="400"/>
    </location>
</feature>
<dbReference type="Gene3D" id="1.25.40.20">
    <property type="entry name" value="Ankyrin repeat-containing domain"/>
    <property type="match status" value="2"/>
</dbReference>
<dbReference type="PANTHER" id="PTHR43221:SF1">
    <property type="entry name" value="PROTEASE HTPX"/>
    <property type="match status" value="1"/>
</dbReference>
<evidence type="ECO:0000256" key="5">
    <source>
        <dbReference type="ARBA" id="ARBA00022723"/>
    </source>
</evidence>
<dbReference type="PROSITE" id="PS50297">
    <property type="entry name" value="ANK_REP_REGION"/>
    <property type="match status" value="2"/>
</dbReference>
<evidence type="ECO:0000256" key="1">
    <source>
        <dbReference type="ARBA" id="ARBA00004651"/>
    </source>
</evidence>
<feature type="transmembrane region" description="Helical" evidence="13">
    <location>
        <begin position="150"/>
        <end position="170"/>
    </location>
</feature>
<feature type="transmembrane region" description="Helical" evidence="13">
    <location>
        <begin position="263"/>
        <end position="285"/>
    </location>
</feature>
<feature type="domain" description="Peptidase M48" evidence="14">
    <location>
        <begin position="163"/>
        <end position="245"/>
    </location>
</feature>
<keyword evidence="11" id="KW-0040">ANK repeat</keyword>
<keyword evidence="9 12" id="KW-0482">Metalloprotease</keyword>
<proteinExistence type="inferred from homology"/>
<dbReference type="SMART" id="SM00248">
    <property type="entry name" value="ANK"/>
    <property type="match status" value="3"/>
</dbReference>
<keyword evidence="16" id="KW-1185">Reference proteome</keyword>
<reference evidence="15 16" key="1">
    <citation type="submission" date="2024-08" db="EMBL/GenBank/DDBJ databases">
        <title>Two novel Cytobacillus novel species.</title>
        <authorList>
            <person name="Liu G."/>
        </authorList>
    </citation>
    <scope>NUCLEOTIDE SEQUENCE [LARGE SCALE GENOMIC DNA]</scope>
    <source>
        <strain evidence="15 16">FJAT-54145</strain>
    </source>
</reference>
<evidence type="ECO:0000256" key="6">
    <source>
        <dbReference type="ARBA" id="ARBA00022801"/>
    </source>
</evidence>
<evidence type="ECO:0000256" key="11">
    <source>
        <dbReference type="PROSITE-ProRule" id="PRU00023"/>
    </source>
</evidence>
<evidence type="ECO:0000313" key="16">
    <source>
        <dbReference type="Proteomes" id="UP001601059"/>
    </source>
</evidence>
<dbReference type="Gene3D" id="3.30.2010.10">
    <property type="entry name" value="Metalloproteases ('zincins'), catalytic domain"/>
    <property type="match status" value="1"/>
</dbReference>
<keyword evidence="5" id="KW-0479">Metal-binding</keyword>
<dbReference type="RefSeq" id="WP_389363853.1">
    <property type="nucleotide sequence ID" value="NZ_JBIACK010000015.1"/>
</dbReference>
<evidence type="ECO:0000256" key="9">
    <source>
        <dbReference type="ARBA" id="ARBA00023049"/>
    </source>
</evidence>
<feature type="domain" description="Peptidase M48" evidence="14">
    <location>
        <begin position="71"/>
        <end position="155"/>
    </location>
</feature>
<keyword evidence="4 13" id="KW-0812">Transmembrane</keyword>
<dbReference type="CDD" id="cd07325">
    <property type="entry name" value="M48_Ste24p_like"/>
    <property type="match status" value="1"/>
</dbReference>
<dbReference type="PANTHER" id="PTHR43221">
    <property type="entry name" value="PROTEASE HTPX"/>
    <property type="match status" value="1"/>
</dbReference>
<dbReference type="Pfam" id="PF01435">
    <property type="entry name" value="Peptidase_M48"/>
    <property type="match status" value="2"/>
</dbReference>
<evidence type="ECO:0000256" key="13">
    <source>
        <dbReference type="SAM" id="Phobius"/>
    </source>
</evidence>
<evidence type="ECO:0000259" key="14">
    <source>
        <dbReference type="Pfam" id="PF01435"/>
    </source>
</evidence>
<dbReference type="InterPro" id="IPR001915">
    <property type="entry name" value="Peptidase_M48"/>
</dbReference>
<evidence type="ECO:0000256" key="12">
    <source>
        <dbReference type="RuleBase" id="RU003983"/>
    </source>
</evidence>
<evidence type="ECO:0000256" key="3">
    <source>
        <dbReference type="ARBA" id="ARBA00022670"/>
    </source>
</evidence>
<name>A0ABW6KKJ0_9BACI</name>
<protein>
    <submittedName>
        <fullName evidence="15">M48 family metallopeptidase</fullName>
    </submittedName>
</protein>
<evidence type="ECO:0000256" key="7">
    <source>
        <dbReference type="ARBA" id="ARBA00022833"/>
    </source>
</evidence>
<organism evidence="15 16">
    <name type="scientific">Cytobacillus spartinae</name>
    <dbReference type="NCBI Taxonomy" id="3299023"/>
    <lineage>
        <taxon>Bacteria</taxon>
        <taxon>Bacillati</taxon>
        <taxon>Bacillota</taxon>
        <taxon>Bacilli</taxon>
        <taxon>Bacillales</taxon>
        <taxon>Bacillaceae</taxon>
        <taxon>Cytobacillus</taxon>
    </lineage>
</organism>
<feature type="transmembrane region" description="Helical" evidence="13">
    <location>
        <begin position="20"/>
        <end position="52"/>
    </location>
</feature>
<comment type="caution">
    <text evidence="15">The sequence shown here is derived from an EMBL/GenBank/DDBJ whole genome shotgun (WGS) entry which is preliminary data.</text>
</comment>
<keyword evidence="10 13" id="KW-0472">Membrane</keyword>
<accession>A0ABW6KKJ0</accession>
<dbReference type="Proteomes" id="UP001601059">
    <property type="component" value="Unassembled WGS sequence"/>
</dbReference>
<comment type="subcellular location">
    <subcellularLocation>
        <location evidence="1">Cell membrane</location>
        <topology evidence="1">Multi-pass membrane protein</topology>
    </subcellularLocation>
</comment>
<keyword evidence="2" id="KW-1003">Cell membrane</keyword>
<dbReference type="InterPro" id="IPR036770">
    <property type="entry name" value="Ankyrin_rpt-contain_sf"/>
</dbReference>
<gene>
    <name evidence="15" type="ORF">ACFYKX_22665</name>
</gene>
<evidence type="ECO:0000256" key="2">
    <source>
        <dbReference type="ARBA" id="ARBA00022475"/>
    </source>
</evidence>
<dbReference type="SUPFAM" id="SSF48403">
    <property type="entry name" value="Ankyrin repeat"/>
    <property type="match status" value="1"/>
</dbReference>
<keyword evidence="3 12" id="KW-0645">Protease</keyword>
<feature type="repeat" description="ANK" evidence="11">
    <location>
        <begin position="335"/>
        <end position="367"/>
    </location>
</feature>
<dbReference type="Pfam" id="PF12796">
    <property type="entry name" value="Ank_2"/>
    <property type="match status" value="1"/>
</dbReference>
<keyword evidence="7 12" id="KW-0862">Zinc</keyword>